<keyword evidence="3" id="KW-1005">Bacterial flagellum biogenesis</keyword>
<accession>A0A9X2HUV8</accession>
<feature type="region of interest" description="Disordered" evidence="4">
    <location>
        <begin position="138"/>
        <end position="158"/>
    </location>
</feature>
<evidence type="ECO:0000313" key="5">
    <source>
        <dbReference type="EMBL" id="MCP8898645.1"/>
    </source>
</evidence>
<keyword evidence="5" id="KW-0966">Cell projection</keyword>
<dbReference type="Proteomes" id="UP001139319">
    <property type="component" value="Unassembled WGS sequence"/>
</dbReference>
<comment type="caution">
    <text evidence="5">The sequence shown here is derived from an EMBL/GenBank/DDBJ whole genome shotgun (WGS) entry which is preliminary data.</text>
</comment>
<dbReference type="EMBL" id="JAMFTH010000001">
    <property type="protein sequence ID" value="MCP8898645.1"/>
    <property type="molecule type" value="Genomic_DNA"/>
</dbReference>
<evidence type="ECO:0000256" key="2">
    <source>
        <dbReference type="ARBA" id="ARBA00007703"/>
    </source>
</evidence>
<dbReference type="Gene3D" id="1.20.58.300">
    <property type="entry name" value="FlgN-like"/>
    <property type="match status" value="1"/>
</dbReference>
<reference evidence="5" key="2">
    <citation type="submission" date="2023-01" db="EMBL/GenBank/DDBJ databases">
        <title>Gilvimarinus xylanilyticus HB14 isolated from Caulerpa lentillifera aquaculture base in Hainan, China.</title>
        <authorList>
            <person name="Zhang Y.-J."/>
        </authorList>
    </citation>
    <scope>NUCLEOTIDE SEQUENCE</scope>
    <source>
        <strain evidence="5">HB14</strain>
    </source>
</reference>
<evidence type="ECO:0000256" key="1">
    <source>
        <dbReference type="ARBA" id="ARBA00002397"/>
    </source>
</evidence>
<keyword evidence="5" id="KW-0969">Cilium</keyword>
<keyword evidence="6" id="KW-1185">Reference proteome</keyword>
<reference evidence="5" key="1">
    <citation type="submission" date="2022-05" db="EMBL/GenBank/DDBJ databases">
        <authorList>
            <person name="Sun H.-N."/>
        </authorList>
    </citation>
    <scope>NUCLEOTIDE SEQUENCE</scope>
    <source>
        <strain evidence="5">HB14</strain>
    </source>
</reference>
<evidence type="ECO:0000313" key="6">
    <source>
        <dbReference type="Proteomes" id="UP001139319"/>
    </source>
</evidence>
<proteinExistence type="inferred from homology"/>
<evidence type="ECO:0000256" key="3">
    <source>
        <dbReference type="ARBA" id="ARBA00022795"/>
    </source>
</evidence>
<keyword evidence="5" id="KW-0282">Flagellum</keyword>
<gene>
    <name evidence="5" type="ORF">M6D89_04955</name>
</gene>
<dbReference type="RefSeq" id="WP_253966916.1">
    <property type="nucleotide sequence ID" value="NZ_JAMFTH010000001.1"/>
</dbReference>
<evidence type="ECO:0000256" key="4">
    <source>
        <dbReference type="SAM" id="MobiDB-lite"/>
    </source>
</evidence>
<dbReference type="Pfam" id="PF05130">
    <property type="entry name" value="FlgN"/>
    <property type="match status" value="1"/>
</dbReference>
<name>A0A9X2HUV8_9GAMM</name>
<dbReference type="InterPro" id="IPR036679">
    <property type="entry name" value="FlgN-like_sf"/>
</dbReference>
<comment type="similarity">
    <text evidence="2">Belongs to the FlgN family.</text>
</comment>
<dbReference type="AlphaFoldDB" id="A0A9X2HUV8"/>
<feature type="compositionally biased region" description="Polar residues" evidence="4">
    <location>
        <begin position="142"/>
        <end position="158"/>
    </location>
</feature>
<comment type="function">
    <text evidence="1">Required for the efficient initiation of filament assembly.</text>
</comment>
<dbReference type="GO" id="GO:0044780">
    <property type="term" value="P:bacterial-type flagellum assembly"/>
    <property type="evidence" value="ECO:0007669"/>
    <property type="project" value="InterPro"/>
</dbReference>
<dbReference type="InterPro" id="IPR007809">
    <property type="entry name" value="FlgN-like"/>
</dbReference>
<dbReference type="SUPFAM" id="SSF140566">
    <property type="entry name" value="FlgN-like"/>
    <property type="match status" value="1"/>
</dbReference>
<sequence length="158" mass="17403">MSVNPTLVQQMLEQDTHAATELLKLLNQESEILKQRDHEALQTLVTQKSEHISLLEAHAAERNALLKSLDLPANNNGWLAFLQSDPQLASLKPGYDSLNDTLSQCRERNEINGKLIGRSQQTLRKLLDLVKGQSPNADLYTATGTTSKSGLSNTVTKA</sequence>
<protein>
    <submittedName>
        <fullName evidence="5">Flagellar protein FlgN</fullName>
    </submittedName>
</protein>
<organism evidence="5 6">
    <name type="scientific">Gilvimarinus xylanilyticus</name>
    <dbReference type="NCBI Taxonomy" id="2944139"/>
    <lineage>
        <taxon>Bacteria</taxon>
        <taxon>Pseudomonadati</taxon>
        <taxon>Pseudomonadota</taxon>
        <taxon>Gammaproteobacteria</taxon>
        <taxon>Cellvibrionales</taxon>
        <taxon>Cellvibrionaceae</taxon>
        <taxon>Gilvimarinus</taxon>
    </lineage>
</organism>